<evidence type="ECO:0000313" key="1">
    <source>
        <dbReference type="EMBL" id="KAK5635087.1"/>
    </source>
</evidence>
<dbReference type="AlphaFoldDB" id="A0AAN7Z8Z4"/>
<proteinExistence type="predicted"/>
<keyword evidence="2" id="KW-1185">Reference proteome</keyword>
<name>A0AAN7Z8Z4_9PEZI</name>
<gene>
    <name evidence="1" type="ORF">RRF57_010798</name>
</gene>
<dbReference type="EMBL" id="JAWHQM010000048">
    <property type="protein sequence ID" value="KAK5635087.1"/>
    <property type="molecule type" value="Genomic_DNA"/>
</dbReference>
<reference evidence="1 2" key="1">
    <citation type="submission" date="2023-10" db="EMBL/GenBank/DDBJ databases">
        <title>Draft genome sequence of Xylaria bambusicola isolate GMP-LS, the root and basal stem rot pathogen of sugarcane in Indonesia.</title>
        <authorList>
            <person name="Selvaraj P."/>
            <person name="Muralishankar V."/>
            <person name="Muruganantham S."/>
            <person name="Sp S."/>
            <person name="Haryani S."/>
            <person name="Lau K.J.X."/>
            <person name="Naqvi N.I."/>
        </authorList>
    </citation>
    <scope>NUCLEOTIDE SEQUENCE [LARGE SCALE GENOMIC DNA]</scope>
    <source>
        <strain evidence="1">GMP-LS</strain>
    </source>
</reference>
<comment type="caution">
    <text evidence="1">The sequence shown here is derived from an EMBL/GenBank/DDBJ whole genome shotgun (WGS) entry which is preliminary data.</text>
</comment>
<accession>A0AAN7Z8Z4</accession>
<sequence length="100" mass="11751">MGRYDFQVVGVKYRRKEVLTGSEMAIEGGKSRPLNCRSSECFPQGGKRPNHVYYRMQGLCERRRCRVVRQSLGFQQMVVVRLRQRDIAIVVIYHEWATDI</sequence>
<evidence type="ECO:0000313" key="2">
    <source>
        <dbReference type="Proteomes" id="UP001305414"/>
    </source>
</evidence>
<organism evidence="1 2">
    <name type="scientific">Xylaria bambusicola</name>
    <dbReference type="NCBI Taxonomy" id="326684"/>
    <lineage>
        <taxon>Eukaryota</taxon>
        <taxon>Fungi</taxon>
        <taxon>Dikarya</taxon>
        <taxon>Ascomycota</taxon>
        <taxon>Pezizomycotina</taxon>
        <taxon>Sordariomycetes</taxon>
        <taxon>Xylariomycetidae</taxon>
        <taxon>Xylariales</taxon>
        <taxon>Xylariaceae</taxon>
        <taxon>Xylaria</taxon>
    </lineage>
</organism>
<dbReference type="Proteomes" id="UP001305414">
    <property type="component" value="Unassembled WGS sequence"/>
</dbReference>
<protein>
    <submittedName>
        <fullName evidence="1">Uncharacterized protein</fullName>
    </submittedName>
</protein>